<keyword evidence="4" id="KW-0274">FAD</keyword>
<dbReference type="PRINTS" id="PR00368">
    <property type="entry name" value="FADPNR"/>
</dbReference>
<evidence type="ECO:0000256" key="1">
    <source>
        <dbReference type="ARBA" id="ARBA00001974"/>
    </source>
</evidence>
<dbReference type="PANTHER" id="PTHR42913">
    <property type="entry name" value="APOPTOSIS-INDUCING FACTOR 1"/>
    <property type="match status" value="1"/>
</dbReference>
<dbReference type="SUPFAM" id="SSF51905">
    <property type="entry name" value="FAD/NAD(P)-binding domain"/>
    <property type="match status" value="1"/>
</dbReference>
<dbReference type="InterPro" id="IPR023753">
    <property type="entry name" value="FAD/NAD-binding_dom"/>
</dbReference>
<proteinExistence type="inferred from homology"/>
<dbReference type="GO" id="GO:0019646">
    <property type="term" value="P:aerobic electron transport chain"/>
    <property type="evidence" value="ECO:0007669"/>
    <property type="project" value="TreeGrafter"/>
</dbReference>
<dbReference type="InterPro" id="IPR054585">
    <property type="entry name" value="NDH2-like_C"/>
</dbReference>
<sequence>MTAVLKNKPVKSNAVHNQASGSEIAGKKVLHHVVIVGGGFGGLYAAKALGKAAVKVTLIDKRNFHLFQPLLYQVATGGLSAGDISSPLRAILSQQKNVQVLMGEVIGIEAETRKVLLKNGETVGYDSLIVATGSSHHYFGKDEWSDIAPGMKTIEDALEVRRRIFLAFEAAEKETDPARREALLTFFIVGAGPTGVELSGAIAELAYETLREDFRSINPGETKVVLLEGMDRVLPPYPAKLSSAAQKSLEKLGVEVRTNTLVTNIEGDTVTLKSGDRKEQVQAFTVLWAAGIKASPMGKAISDQTGAALDRTGRVIVESDLSVPGHPNIFIAGDLAHYAHGTEAPLPGTAATAMQQGDYLADLIKRRVANKPVKAFNYKDTGSLAVIGRNEAVASLGFANLSGFPAWIIWIFVHIYYLIEFDNKLLVMLQWGWHYFTSQRGARLITGDDSIPALSALVVDEMTMGKKAMGKNVAMADMP</sequence>
<dbReference type="InterPro" id="IPR036188">
    <property type="entry name" value="FAD/NAD-bd_sf"/>
</dbReference>
<evidence type="ECO:0000259" key="7">
    <source>
        <dbReference type="Pfam" id="PF07992"/>
    </source>
</evidence>
<keyword evidence="6" id="KW-1133">Transmembrane helix</keyword>
<dbReference type="Pfam" id="PF22366">
    <property type="entry name" value="NDH2_C"/>
    <property type="match status" value="1"/>
</dbReference>
<dbReference type="PATRIC" id="fig|1666911.3.peg.4341"/>
<dbReference type="InterPro" id="IPR051169">
    <property type="entry name" value="NADH-Q_oxidoreductase"/>
</dbReference>
<reference evidence="9 10" key="1">
    <citation type="submission" date="2015-09" db="EMBL/GenBank/DDBJ databases">
        <title>Identification and resolution of microdiversity through metagenomic sequencing of parallel consortia.</title>
        <authorList>
            <person name="Nelson W.C."/>
            <person name="Romine M.F."/>
            <person name="Lindemann S.R."/>
        </authorList>
    </citation>
    <scope>NUCLEOTIDE SEQUENCE [LARGE SCALE GENOMIC DNA]</scope>
    <source>
        <strain evidence="9">Ana</strain>
    </source>
</reference>
<dbReference type="STRING" id="1666911.HLUCCA11_10910"/>
<evidence type="ECO:0000256" key="4">
    <source>
        <dbReference type="ARBA" id="ARBA00022827"/>
    </source>
</evidence>
<feature type="transmembrane region" description="Helical" evidence="6">
    <location>
        <begin position="398"/>
        <end position="419"/>
    </location>
</feature>
<dbReference type="PRINTS" id="PR00411">
    <property type="entry name" value="PNDRDTASEI"/>
</dbReference>
<evidence type="ECO:0000259" key="8">
    <source>
        <dbReference type="Pfam" id="PF22366"/>
    </source>
</evidence>
<keyword evidence="6" id="KW-0472">Membrane</keyword>
<gene>
    <name evidence="9" type="primary">ndh-2</name>
    <name evidence="9" type="ORF">HLUCCA11_10910</name>
</gene>
<keyword evidence="6" id="KW-0812">Transmembrane</keyword>
<evidence type="ECO:0000256" key="3">
    <source>
        <dbReference type="ARBA" id="ARBA00022630"/>
    </source>
</evidence>
<dbReference type="Proteomes" id="UP000050465">
    <property type="component" value="Unassembled WGS sequence"/>
</dbReference>
<comment type="similarity">
    <text evidence="2">Belongs to the NADH dehydrogenase family.</text>
</comment>
<evidence type="ECO:0000313" key="9">
    <source>
        <dbReference type="EMBL" id="KPQ35465.1"/>
    </source>
</evidence>
<dbReference type="AlphaFoldDB" id="A0A0P8C2C4"/>
<keyword evidence="3" id="KW-0285">Flavoprotein</keyword>
<evidence type="ECO:0000256" key="2">
    <source>
        <dbReference type="ARBA" id="ARBA00005272"/>
    </source>
</evidence>
<protein>
    <submittedName>
        <fullName evidence="9">NADH dehydrogenase</fullName>
        <ecNumber evidence="9">1.6.99.3</ecNumber>
    </submittedName>
</protein>
<dbReference type="GO" id="GO:0003955">
    <property type="term" value="F:NAD(P)H dehydrogenase (quinone) activity"/>
    <property type="evidence" value="ECO:0007669"/>
    <property type="project" value="TreeGrafter"/>
</dbReference>
<dbReference type="EC" id="1.6.99.3" evidence="9"/>
<evidence type="ECO:0000313" key="10">
    <source>
        <dbReference type="Proteomes" id="UP000050465"/>
    </source>
</evidence>
<comment type="caution">
    <text evidence="9">The sequence shown here is derived from an EMBL/GenBank/DDBJ whole genome shotgun (WGS) entry which is preliminary data.</text>
</comment>
<evidence type="ECO:0000256" key="5">
    <source>
        <dbReference type="ARBA" id="ARBA00023002"/>
    </source>
</evidence>
<dbReference type="Pfam" id="PF07992">
    <property type="entry name" value="Pyr_redox_2"/>
    <property type="match status" value="1"/>
</dbReference>
<organism evidence="9 10">
    <name type="scientific">Phormidesmis priestleyi Ana</name>
    <dbReference type="NCBI Taxonomy" id="1666911"/>
    <lineage>
        <taxon>Bacteria</taxon>
        <taxon>Bacillati</taxon>
        <taxon>Cyanobacteriota</taxon>
        <taxon>Cyanophyceae</taxon>
        <taxon>Leptolyngbyales</taxon>
        <taxon>Leptolyngbyaceae</taxon>
        <taxon>Phormidesmis</taxon>
    </lineage>
</organism>
<evidence type="ECO:0000256" key="6">
    <source>
        <dbReference type="SAM" id="Phobius"/>
    </source>
</evidence>
<comment type="cofactor">
    <cofactor evidence="1">
        <name>FAD</name>
        <dbReference type="ChEBI" id="CHEBI:57692"/>
    </cofactor>
</comment>
<dbReference type="EMBL" id="LJZR01000012">
    <property type="protein sequence ID" value="KPQ35465.1"/>
    <property type="molecule type" value="Genomic_DNA"/>
</dbReference>
<keyword evidence="5 9" id="KW-0560">Oxidoreductase</keyword>
<feature type="domain" description="External alternative NADH-ubiquinone oxidoreductase-like C-terminal" evidence="8">
    <location>
        <begin position="382"/>
        <end position="433"/>
    </location>
</feature>
<dbReference type="Gene3D" id="3.50.50.100">
    <property type="match status" value="1"/>
</dbReference>
<name>A0A0P8C2C4_9CYAN</name>
<dbReference type="PANTHER" id="PTHR42913:SF3">
    <property type="entry name" value="64 KDA MITOCHONDRIAL NADH DEHYDROGENASE (EUROFUNG)"/>
    <property type="match status" value="1"/>
</dbReference>
<accession>A0A0P8C2C4</accession>
<feature type="domain" description="FAD/NAD(P)-binding" evidence="7">
    <location>
        <begin position="32"/>
        <end position="357"/>
    </location>
</feature>